<dbReference type="EMBL" id="KN848103">
    <property type="protein sequence ID" value="KIX92574.1"/>
    <property type="molecule type" value="Genomic_DNA"/>
</dbReference>
<sequence length="146" mass="16669">MQGFERRSPNHLYRNSLVAIFLRKLEYCSAILFLTTNRVSEFDDAILSRIHLPLKYDNLGLEERRSVWQNTLKRADTPHGGACIKDLGSLTAPKLNGWQIKNVVAAAHALAMQGNAPVTDQHIQLALDVSEEFIKEFYRPPERMYS</sequence>
<dbReference type="PANTHER" id="PTHR46411:SF3">
    <property type="entry name" value="AAA+ ATPASE DOMAIN-CONTAINING PROTEIN"/>
    <property type="match status" value="1"/>
</dbReference>
<dbReference type="GeneID" id="27717496"/>
<evidence type="ECO:0000313" key="1">
    <source>
        <dbReference type="EMBL" id="KIX92574.1"/>
    </source>
</evidence>
<dbReference type="STRING" id="1442371.A0A0D2JPY8"/>
<dbReference type="InterPro" id="IPR027417">
    <property type="entry name" value="P-loop_NTPase"/>
</dbReference>
<organism evidence="1 2">
    <name type="scientific">Fonsecaea multimorphosa CBS 102226</name>
    <dbReference type="NCBI Taxonomy" id="1442371"/>
    <lineage>
        <taxon>Eukaryota</taxon>
        <taxon>Fungi</taxon>
        <taxon>Dikarya</taxon>
        <taxon>Ascomycota</taxon>
        <taxon>Pezizomycotina</taxon>
        <taxon>Eurotiomycetes</taxon>
        <taxon>Chaetothyriomycetidae</taxon>
        <taxon>Chaetothyriales</taxon>
        <taxon>Herpotrichiellaceae</taxon>
        <taxon>Fonsecaea</taxon>
    </lineage>
</organism>
<accession>A0A0D2JPY8</accession>
<dbReference type="OrthoDB" id="10042665at2759"/>
<dbReference type="Gene3D" id="3.40.50.300">
    <property type="entry name" value="P-loop containing nucleotide triphosphate hydrolases"/>
    <property type="match status" value="1"/>
</dbReference>
<dbReference type="RefSeq" id="XP_016626697.1">
    <property type="nucleotide sequence ID" value="XM_016782238.1"/>
</dbReference>
<evidence type="ECO:0000313" key="2">
    <source>
        <dbReference type="Proteomes" id="UP000053411"/>
    </source>
</evidence>
<reference evidence="1 2" key="1">
    <citation type="submission" date="2015-01" db="EMBL/GenBank/DDBJ databases">
        <title>The Genome Sequence of Fonsecaea multimorphosa CBS 102226.</title>
        <authorList>
            <consortium name="The Broad Institute Genomics Platform"/>
            <person name="Cuomo C."/>
            <person name="de Hoog S."/>
            <person name="Gorbushina A."/>
            <person name="Stielow B."/>
            <person name="Teixiera M."/>
            <person name="Abouelleil A."/>
            <person name="Chapman S.B."/>
            <person name="Priest M."/>
            <person name="Young S.K."/>
            <person name="Wortman J."/>
            <person name="Nusbaum C."/>
            <person name="Birren B."/>
        </authorList>
    </citation>
    <scope>NUCLEOTIDE SEQUENCE [LARGE SCALE GENOMIC DNA]</scope>
    <source>
        <strain evidence="1 2">CBS 102226</strain>
    </source>
</reference>
<evidence type="ECO:0008006" key="3">
    <source>
        <dbReference type="Google" id="ProtNLM"/>
    </source>
</evidence>
<dbReference type="VEuPathDB" id="FungiDB:Z520_11750"/>
<dbReference type="Proteomes" id="UP000053411">
    <property type="component" value="Unassembled WGS sequence"/>
</dbReference>
<keyword evidence="2" id="KW-1185">Reference proteome</keyword>
<dbReference type="PANTHER" id="PTHR46411">
    <property type="entry name" value="FAMILY ATPASE, PUTATIVE-RELATED"/>
    <property type="match status" value="1"/>
</dbReference>
<proteinExistence type="predicted"/>
<dbReference type="SUPFAM" id="SSF52540">
    <property type="entry name" value="P-loop containing nucleoside triphosphate hydrolases"/>
    <property type="match status" value="1"/>
</dbReference>
<name>A0A0D2JPY8_9EURO</name>
<dbReference type="AlphaFoldDB" id="A0A0D2JPY8"/>
<protein>
    <recommendedName>
        <fullName evidence="3">ATPase AAA-type core domain-containing protein</fullName>
    </recommendedName>
</protein>
<gene>
    <name evidence="1" type="ORF">Z520_11750</name>
</gene>